<dbReference type="AlphaFoldDB" id="A0A4R1ET17"/>
<evidence type="ECO:0000256" key="8">
    <source>
        <dbReference type="ARBA" id="ARBA00050875"/>
    </source>
</evidence>
<dbReference type="NCBIfam" id="TIGR00556">
    <property type="entry name" value="pantethn_trn"/>
    <property type="match status" value="1"/>
</dbReference>
<comment type="similarity">
    <text evidence="10">Belongs to the P-Pant transferase superfamily. AcpS family.</text>
</comment>
<evidence type="ECO:0000256" key="9">
    <source>
        <dbReference type="ARBA" id="ARBA00054726"/>
    </source>
</evidence>
<keyword evidence="6 10" id="KW-0443">Lipid metabolism</keyword>
<evidence type="ECO:0000256" key="6">
    <source>
        <dbReference type="ARBA" id="ARBA00023098"/>
    </source>
</evidence>
<dbReference type="GO" id="GO:0006633">
    <property type="term" value="P:fatty acid biosynthetic process"/>
    <property type="evidence" value="ECO:0007669"/>
    <property type="project" value="UniProtKB-UniRule"/>
</dbReference>
<comment type="cofactor">
    <cofactor evidence="10">
        <name>Mg(2+)</name>
        <dbReference type="ChEBI" id="CHEBI:18420"/>
    </cofactor>
</comment>
<dbReference type="GO" id="GO:0008897">
    <property type="term" value="F:holo-[acyl-carrier-protein] synthase activity"/>
    <property type="evidence" value="ECO:0007669"/>
    <property type="project" value="UniProtKB-UniRule"/>
</dbReference>
<evidence type="ECO:0000313" key="13">
    <source>
        <dbReference type="Proteomes" id="UP000294887"/>
    </source>
</evidence>
<dbReference type="Proteomes" id="UP000294887">
    <property type="component" value="Unassembled WGS sequence"/>
</dbReference>
<dbReference type="InterPro" id="IPR037143">
    <property type="entry name" value="4-PPantetheinyl_Trfase_dom_sf"/>
</dbReference>
<dbReference type="Gene3D" id="3.90.470.20">
    <property type="entry name" value="4'-phosphopantetheinyl transferase domain"/>
    <property type="match status" value="1"/>
</dbReference>
<protein>
    <recommendedName>
        <fullName evidence="10">Holo-[acyl-carrier-protein] synthase</fullName>
        <shortName evidence="10">Holo-ACP synthase</shortName>
        <ecNumber evidence="10">2.7.8.7</ecNumber>
    </recommendedName>
    <alternativeName>
        <fullName evidence="10">4'-phosphopantetheinyl transferase AcpS</fullName>
    </alternativeName>
</protein>
<comment type="caution">
    <text evidence="12">The sequence shown here is derived from an EMBL/GenBank/DDBJ whole genome shotgun (WGS) entry which is preliminary data.</text>
</comment>
<comment type="function">
    <text evidence="10">Transfers the 4'-phosphopantetheine moiety from coenzyme A to a Ser of acyl-carrier-protein.</text>
</comment>
<name>A0A4R1ET17_9GAMM</name>
<keyword evidence="13" id="KW-1185">Reference proteome</keyword>
<keyword evidence="10" id="KW-0963">Cytoplasm</keyword>
<dbReference type="InterPro" id="IPR004568">
    <property type="entry name" value="Ppantetheine-prot_Trfase_dom"/>
</dbReference>
<keyword evidence="7 10" id="KW-0275">Fatty acid biosynthesis</keyword>
<evidence type="ECO:0000256" key="5">
    <source>
        <dbReference type="ARBA" id="ARBA00022842"/>
    </source>
</evidence>
<accession>A0A4R1ET17</accession>
<dbReference type="HAMAP" id="MF_00101">
    <property type="entry name" value="AcpS"/>
    <property type="match status" value="1"/>
</dbReference>
<gene>
    <name evidence="10" type="primary">acpS</name>
    <name evidence="12" type="ORF">EV695_2718</name>
</gene>
<comment type="subcellular location">
    <subcellularLocation>
        <location evidence="10">Cytoplasm</location>
    </subcellularLocation>
</comment>
<reference evidence="12 13" key="1">
    <citation type="submission" date="2019-03" db="EMBL/GenBank/DDBJ databases">
        <title>Genomic Encyclopedia of Type Strains, Phase IV (KMG-IV): sequencing the most valuable type-strain genomes for metagenomic binning, comparative biology and taxonomic classification.</title>
        <authorList>
            <person name="Goeker M."/>
        </authorList>
    </citation>
    <scope>NUCLEOTIDE SEQUENCE [LARGE SCALE GENOMIC DNA]</scope>
    <source>
        <strain evidence="12 13">DSM 24830</strain>
    </source>
</reference>
<dbReference type="FunFam" id="3.90.470.20:FF:000001">
    <property type="entry name" value="Holo-[acyl-carrier-protein] synthase"/>
    <property type="match status" value="1"/>
</dbReference>
<keyword evidence="4 10" id="KW-0276">Fatty acid metabolism</keyword>
<feature type="domain" description="4'-phosphopantetheinyl transferase" evidence="11">
    <location>
        <begin position="5"/>
        <end position="121"/>
    </location>
</feature>
<keyword evidence="5 10" id="KW-0460">Magnesium</keyword>
<dbReference type="RefSeq" id="WP_131906495.1">
    <property type="nucleotide sequence ID" value="NZ_BAAAFU010000006.1"/>
</dbReference>
<dbReference type="EC" id="2.7.8.7" evidence="10"/>
<keyword evidence="1 10" id="KW-0444">Lipid biosynthesis</keyword>
<evidence type="ECO:0000259" key="11">
    <source>
        <dbReference type="Pfam" id="PF01648"/>
    </source>
</evidence>
<evidence type="ECO:0000256" key="1">
    <source>
        <dbReference type="ARBA" id="ARBA00022516"/>
    </source>
</evidence>
<dbReference type="GO" id="GO:0000287">
    <property type="term" value="F:magnesium ion binding"/>
    <property type="evidence" value="ECO:0007669"/>
    <property type="project" value="UniProtKB-UniRule"/>
</dbReference>
<evidence type="ECO:0000256" key="7">
    <source>
        <dbReference type="ARBA" id="ARBA00023160"/>
    </source>
</evidence>
<keyword evidence="3 10" id="KW-0479">Metal-binding</keyword>
<dbReference type="Pfam" id="PF01648">
    <property type="entry name" value="ACPS"/>
    <property type="match status" value="1"/>
</dbReference>
<evidence type="ECO:0000256" key="2">
    <source>
        <dbReference type="ARBA" id="ARBA00022679"/>
    </source>
</evidence>
<dbReference type="InterPro" id="IPR008278">
    <property type="entry name" value="4-PPantetheinyl_Trfase_dom"/>
</dbReference>
<dbReference type="EMBL" id="SMFQ01000004">
    <property type="protein sequence ID" value="TCJ84757.1"/>
    <property type="molecule type" value="Genomic_DNA"/>
</dbReference>
<evidence type="ECO:0000256" key="10">
    <source>
        <dbReference type="HAMAP-Rule" id="MF_00101"/>
    </source>
</evidence>
<proteinExistence type="inferred from homology"/>
<evidence type="ECO:0000256" key="4">
    <source>
        <dbReference type="ARBA" id="ARBA00022832"/>
    </source>
</evidence>
<sequence length="126" mass="13962">MGIIGIGTDIVQTKRIKRLMDKFPTGFIERILHENELEVYKEFKNPVSYVARRFAAKEAVSKALGTGIAGGVSFHDIEISNTKDGQPVLTLYGETLAIANKLGVKKHHITLSDEKKYAVAYVILES</sequence>
<dbReference type="SUPFAM" id="SSF56214">
    <property type="entry name" value="4'-phosphopantetheinyl transferase"/>
    <property type="match status" value="1"/>
</dbReference>
<dbReference type="NCBIfam" id="TIGR00516">
    <property type="entry name" value="acpS"/>
    <property type="match status" value="1"/>
</dbReference>
<comment type="function">
    <text evidence="9">Transfers the 4'-phosphopantetheine moiety from coenzyme A to the 'Ser-36' of acyl-carrier-protein.</text>
</comment>
<comment type="catalytic activity">
    <reaction evidence="8 10">
        <text>apo-[ACP] + CoA = holo-[ACP] + adenosine 3',5'-bisphosphate + H(+)</text>
        <dbReference type="Rhea" id="RHEA:12068"/>
        <dbReference type="Rhea" id="RHEA-COMP:9685"/>
        <dbReference type="Rhea" id="RHEA-COMP:9690"/>
        <dbReference type="ChEBI" id="CHEBI:15378"/>
        <dbReference type="ChEBI" id="CHEBI:29999"/>
        <dbReference type="ChEBI" id="CHEBI:57287"/>
        <dbReference type="ChEBI" id="CHEBI:58343"/>
        <dbReference type="ChEBI" id="CHEBI:64479"/>
        <dbReference type="EC" id="2.7.8.7"/>
    </reaction>
</comment>
<dbReference type="InterPro" id="IPR002582">
    <property type="entry name" value="ACPS"/>
</dbReference>
<feature type="binding site" evidence="10">
    <location>
        <position position="58"/>
    </location>
    <ligand>
        <name>Mg(2+)</name>
        <dbReference type="ChEBI" id="CHEBI:18420"/>
    </ligand>
</feature>
<evidence type="ECO:0000313" key="12">
    <source>
        <dbReference type="EMBL" id="TCJ84757.1"/>
    </source>
</evidence>
<feature type="binding site" evidence="10">
    <location>
        <position position="9"/>
    </location>
    <ligand>
        <name>Mg(2+)</name>
        <dbReference type="ChEBI" id="CHEBI:18420"/>
    </ligand>
</feature>
<dbReference type="OrthoDB" id="517356at2"/>
<evidence type="ECO:0000256" key="3">
    <source>
        <dbReference type="ARBA" id="ARBA00022723"/>
    </source>
</evidence>
<dbReference type="GO" id="GO:0005737">
    <property type="term" value="C:cytoplasm"/>
    <property type="evidence" value="ECO:0007669"/>
    <property type="project" value="UniProtKB-SubCell"/>
</dbReference>
<organism evidence="12 13">
    <name type="scientific">Cocleimonas flava</name>
    <dbReference type="NCBI Taxonomy" id="634765"/>
    <lineage>
        <taxon>Bacteria</taxon>
        <taxon>Pseudomonadati</taxon>
        <taxon>Pseudomonadota</taxon>
        <taxon>Gammaproteobacteria</taxon>
        <taxon>Thiotrichales</taxon>
        <taxon>Thiotrichaceae</taxon>
        <taxon>Cocleimonas</taxon>
    </lineage>
</organism>
<keyword evidence="2 10" id="KW-0808">Transferase</keyword>